<keyword evidence="3 7" id="KW-0812">Transmembrane</keyword>
<keyword evidence="4 7" id="KW-1133">Transmembrane helix</keyword>
<feature type="transmembrane region" description="Helical" evidence="7">
    <location>
        <begin position="241"/>
        <end position="266"/>
    </location>
</feature>
<feature type="transmembrane region" description="Helical" evidence="7">
    <location>
        <begin position="174"/>
        <end position="196"/>
    </location>
</feature>
<dbReference type="OrthoDB" id="3639251at2759"/>
<dbReference type="GO" id="GO:0016020">
    <property type="term" value="C:membrane"/>
    <property type="evidence" value="ECO:0007669"/>
    <property type="project" value="UniProtKB-SubCell"/>
</dbReference>
<dbReference type="Proteomes" id="UP000178912">
    <property type="component" value="Unassembled WGS sequence"/>
</dbReference>
<keyword evidence="10" id="KW-1185">Reference proteome</keyword>
<keyword evidence="2" id="KW-0813">Transport</keyword>
<evidence type="ECO:0000256" key="7">
    <source>
        <dbReference type="SAM" id="Phobius"/>
    </source>
</evidence>
<feature type="transmembrane region" description="Helical" evidence="7">
    <location>
        <begin position="119"/>
        <end position="141"/>
    </location>
</feature>
<evidence type="ECO:0000256" key="3">
    <source>
        <dbReference type="ARBA" id="ARBA00022692"/>
    </source>
</evidence>
<dbReference type="Pfam" id="PF07690">
    <property type="entry name" value="MFS_1"/>
    <property type="match status" value="1"/>
</dbReference>
<feature type="compositionally biased region" description="Polar residues" evidence="6">
    <location>
        <begin position="13"/>
        <end position="25"/>
    </location>
</feature>
<sequence>MATTNWDEKNVVSDRNNTQSSTYVSASEGKEVFNHGHLESAQSDLKGGSSGADSDDEILSRWSNEEQSRILRKVDVRLIPMCGVMYCVSLLDRTNLSNAAIAGMNKELKIGKVNGVDRYSVITLMFFITYTIFQPPGTLLCRKIGPRVFLSTITLLWGAVMIGFGFVQDWTHLVGLRAVLGVLEAGFFPGVVYLMSTWYKRYEMGRRYAGFYLIGCVASAFGGILAFGLMQMKGIGGLGGWRWIFIIEGILTCVVAGLGALFLLGFPDQAGARSLRFLTADEQKCIIMRVNADRGDANVTKFSWMKWAAAGTDWKIWAYALIFGSITTVSYALAYFLPIILNEGLGYDAGTAQCLIAPPYVFAGIMMALTGWAGDKYRMRGPALVFNAMLAIIGLSLVGFHPNSKVRYFGVFLATAGANANVPVCMAYQANNIRGQWKRAFCSATLVGFGSLGGIVGSTVFRSQDKPGYRPGISVAIGSQALVCFLVAILTLDFKRQNAKADRNEKVLEEGDASFRYTY</sequence>
<evidence type="ECO:0000313" key="9">
    <source>
        <dbReference type="EMBL" id="CZT11374.1"/>
    </source>
</evidence>
<feature type="domain" description="Major facilitator superfamily (MFS) profile" evidence="8">
    <location>
        <begin position="78"/>
        <end position="496"/>
    </location>
</feature>
<feature type="transmembrane region" description="Helical" evidence="7">
    <location>
        <begin position="384"/>
        <end position="402"/>
    </location>
</feature>
<gene>
    <name evidence="9" type="ORF">RAG0_15547</name>
</gene>
<dbReference type="AlphaFoldDB" id="A0A1E1LLM6"/>
<feature type="compositionally biased region" description="Basic and acidic residues" evidence="6">
    <location>
        <begin position="1"/>
        <end position="12"/>
    </location>
</feature>
<feature type="transmembrane region" description="Helical" evidence="7">
    <location>
        <begin position="148"/>
        <end position="168"/>
    </location>
</feature>
<evidence type="ECO:0000313" key="10">
    <source>
        <dbReference type="Proteomes" id="UP000178912"/>
    </source>
</evidence>
<dbReference type="InterPro" id="IPR036259">
    <property type="entry name" value="MFS_trans_sf"/>
</dbReference>
<keyword evidence="5 7" id="KW-0472">Membrane</keyword>
<dbReference type="Gene3D" id="1.20.1250.20">
    <property type="entry name" value="MFS general substrate transporter like domains"/>
    <property type="match status" value="2"/>
</dbReference>
<feature type="transmembrane region" description="Helical" evidence="7">
    <location>
        <begin position="408"/>
        <end position="428"/>
    </location>
</feature>
<accession>A0A1E1LLM6</accession>
<evidence type="ECO:0000256" key="5">
    <source>
        <dbReference type="ARBA" id="ARBA00023136"/>
    </source>
</evidence>
<proteinExistence type="predicted"/>
<protein>
    <submittedName>
        <fullName evidence="9">Related to permease of the major facilitator superfamily</fullName>
    </submittedName>
</protein>
<evidence type="ECO:0000259" key="8">
    <source>
        <dbReference type="PROSITE" id="PS50850"/>
    </source>
</evidence>
<evidence type="ECO:0000256" key="1">
    <source>
        <dbReference type="ARBA" id="ARBA00004141"/>
    </source>
</evidence>
<dbReference type="PANTHER" id="PTHR43791:SF47">
    <property type="entry name" value="MAJOR FACILITATOR SUPERFAMILY (MFS) PROFILE DOMAIN-CONTAINING PROTEIN-RELATED"/>
    <property type="match status" value="1"/>
</dbReference>
<feature type="transmembrane region" description="Helical" evidence="7">
    <location>
        <begin position="473"/>
        <end position="494"/>
    </location>
</feature>
<name>A0A1E1LLM6_9HELO</name>
<feature type="transmembrane region" description="Helical" evidence="7">
    <location>
        <begin position="440"/>
        <end position="461"/>
    </location>
</feature>
<organism evidence="9 10">
    <name type="scientific">Rhynchosporium agropyri</name>
    <dbReference type="NCBI Taxonomy" id="914238"/>
    <lineage>
        <taxon>Eukaryota</taxon>
        <taxon>Fungi</taxon>
        <taxon>Dikarya</taxon>
        <taxon>Ascomycota</taxon>
        <taxon>Pezizomycotina</taxon>
        <taxon>Leotiomycetes</taxon>
        <taxon>Helotiales</taxon>
        <taxon>Ploettnerulaceae</taxon>
        <taxon>Rhynchosporium</taxon>
    </lineage>
</organism>
<feature type="transmembrane region" description="Helical" evidence="7">
    <location>
        <begin position="316"/>
        <end position="337"/>
    </location>
</feature>
<evidence type="ECO:0000256" key="6">
    <source>
        <dbReference type="SAM" id="MobiDB-lite"/>
    </source>
</evidence>
<dbReference type="FunFam" id="1.20.1250.20:FF:000409">
    <property type="entry name" value="MFS general substrate transporter"/>
    <property type="match status" value="1"/>
</dbReference>
<comment type="subcellular location">
    <subcellularLocation>
        <location evidence="1">Membrane</location>
        <topology evidence="1">Multi-pass membrane protein</topology>
    </subcellularLocation>
</comment>
<reference evidence="10" key="1">
    <citation type="submission" date="2016-03" db="EMBL/GenBank/DDBJ databases">
        <authorList>
            <person name="Guldener U."/>
        </authorList>
    </citation>
    <scope>NUCLEOTIDE SEQUENCE [LARGE SCALE GENOMIC DNA]</scope>
    <source>
        <strain evidence="10">04CH-RAC-A.6.1</strain>
    </source>
</reference>
<dbReference type="PROSITE" id="PS50850">
    <property type="entry name" value="MFS"/>
    <property type="match status" value="1"/>
</dbReference>
<dbReference type="PANTHER" id="PTHR43791">
    <property type="entry name" value="PERMEASE-RELATED"/>
    <property type="match status" value="1"/>
</dbReference>
<feature type="transmembrane region" description="Helical" evidence="7">
    <location>
        <begin position="208"/>
        <end position="229"/>
    </location>
</feature>
<evidence type="ECO:0000256" key="4">
    <source>
        <dbReference type="ARBA" id="ARBA00022989"/>
    </source>
</evidence>
<feature type="region of interest" description="Disordered" evidence="6">
    <location>
        <begin position="1"/>
        <end position="26"/>
    </location>
</feature>
<dbReference type="EMBL" id="FJUX01000140">
    <property type="protein sequence ID" value="CZT11374.1"/>
    <property type="molecule type" value="Genomic_DNA"/>
</dbReference>
<dbReference type="SUPFAM" id="SSF103473">
    <property type="entry name" value="MFS general substrate transporter"/>
    <property type="match status" value="1"/>
</dbReference>
<dbReference type="InterPro" id="IPR011701">
    <property type="entry name" value="MFS"/>
</dbReference>
<dbReference type="GO" id="GO:0022857">
    <property type="term" value="F:transmembrane transporter activity"/>
    <property type="evidence" value="ECO:0007669"/>
    <property type="project" value="InterPro"/>
</dbReference>
<feature type="transmembrane region" description="Helical" evidence="7">
    <location>
        <begin position="349"/>
        <end position="372"/>
    </location>
</feature>
<dbReference type="FunFam" id="1.20.1250.20:FF:000511">
    <property type="entry name" value="MFS general substrate transporter"/>
    <property type="match status" value="1"/>
</dbReference>
<dbReference type="InterPro" id="IPR020846">
    <property type="entry name" value="MFS_dom"/>
</dbReference>
<evidence type="ECO:0000256" key="2">
    <source>
        <dbReference type="ARBA" id="ARBA00022448"/>
    </source>
</evidence>